<dbReference type="Proteomes" id="UP000622604">
    <property type="component" value="Unassembled WGS sequence"/>
</dbReference>
<keyword evidence="4" id="KW-1133">Transmembrane helix</keyword>
<dbReference type="GO" id="GO:0005886">
    <property type="term" value="C:plasma membrane"/>
    <property type="evidence" value="ECO:0007669"/>
    <property type="project" value="TreeGrafter"/>
</dbReference>
<dbReference type="FunFam" id="3.30.70.270:FF:000001">
    <property type="entry name" value="Diguanylate cyclase domain protein"/>
    <property type="match status" value="1"/>
</dbReference>
<dbReference type="InterPro" id="IPR029787">
    <property type="entry name" value="Nucleotide_cyclase"/>
</dbReference>
<sequence length="367" mass="41411">MLPDWASTAKAPFSHYLMKQSIKLRQWSLLIALILYGLFAVLDCIKFPVQMASITIPVRLLFIVLPLAALNYIFWFRVPNSISDFKNSLLLVYFFGGCIHSLIYALAISHNLVFSQLGLVLILMFGCLLTALPIKPAGWVTVVILAIFSVTNLFLDRMSLDMVIAILIIASVAVLLLLINHACQRVLRENFQLIKQLYRDTIRDSLTQLYNKRFFDTQLDNLLLLMGREHIPVGLVLVDVDHFKRINDKHGHRVGDHVLDCIATTLQSYCRRPNDYAFRIGGDEFAILFYGISKEKLISVCEEMRSKVMEISLDDDSNTAESPQVSIGACVTEKTSHYTSAELFEAADNALYKAKAQGRNICLIESA</sequence>
<protein>
    <recommendedName>
        <fullName evidence="2">diguanylate cyclase</fullName>
        <ecNumber evidence="2">2.7.7.65</ecNumber>
    </recommendedName>
</protein>
<dbReference type="Pfam" id="PF00990">
    <property type="entry name" value="GGDEF"/>
    <property type="match status" value="1"/>
</dbReference>
<feature type="domain" description="GGDEF" evidence="5">
    <location>
        <begin position="231"/>
        <end position="367"/>
    </location>
</feature>
<dbReference type="NCBIfam" id="TIGR00254">
    <property type="entry name" value="GGDEF"/>
    <property type="match status" value="1"/>
</dbReference>
<reference evidence="6" key="2">
    <citation type="submission" date="2020-09" db="EMBL/GenBank/DDBJ databases">
        <authorList>
            <person name="Sun Q."/>
            <person name="Kim S."/>
        </authorList>
    </citation>
    <scope>NUCLEOTIDE SEQUENCE</scope>
    <source>
        <strain evidence="6">KCTC 32337</strain>
    </source>
</reference>
<evidence type="ECO:0000256" key="1">
    <source>
        <dbReference type="ARBA" id="ARBA00001946"/>
    </source>
</evidence>
<comment type="caution">
    <text evidence="6">The sequence shown here is derived from an EMBL/GenBank/DDBJ whole genome shotgun (WGS) entry which is preliminary data.</text>
</comment>
<feature type="transmembrane region" description="Helical" evidence="4">
    <location>
        <begin position="162"/>
        <end position="182"/>
    </location>
</feature>
<evidence type="ECO:0000313" key="7">
    <source>
        <dbReference type="Proteomes" id="UP000622604"/>
    </source>
</evidence>
<dbReference type="InterPro" id="IPR000160">
    <property type="entry name" value="GGDEF_dom"/>
</dbReference>
<dbReference type="AlphaFoldDB" id="A0A8H9IHE8"/>
<reference evidence="6" key="1">
    <citation type="journal article" date="2014" name="Int. J. Syst. Evol. Microbiol.">
        <title>Complete genome sequence of Corynebacterium casei LMG S-19264T (=DSM 44701T), isolated from a smear-ripened cheese.</title>
        <authorList>
            <consortium name="US DOE Joint Genome Institute (JGI-PGF)"/>
            <person name="Walter F."/>
            <person name="Albersmeier A."/>
            <person name="Kalinowski J."/>
            <person name="Ruckert C."/>
        </authorList>
    </citation>
    <scope>NUCLEOTIDE SEQUENCE</scope>
    <source>
        <strain evidence="6">KCTC 32337</strain>
    </source>
</reference>
<feature type="transmembrane region" description="Helical" evidence="4">
    <location>
        <begin position="27"/>
        <end position="45"/>
    </location>
</feature>
<dbReference type="InterPro" id="IPR050469">
    <property type="entry name" value="Diguanylate_Cyclase"/>
</dbReference>
<dbReference type="SMART" id="SM00267">
    <property type="entry name" value="GGDEF"/>
    <property type="match status" value="1"/>
</dbReference>
<keyword evidence="4" id="KW-0812">Transmembrane</keyword>
<proteinExistence type="predicted"/>
<dbReference type="PANTHER" id="PTHR45138:SF9">
    <property type="entry name" value="DIGUANYLATE CYCLASE DGCM-RELATED"/>
    <property type="match status" value="1"/>
</dbReference>
<evidence type="ECO:0000256" key="3">
    <source>
        <dbReference type="ARBA" id="ARBA00034247"/>
    </source>
</evidence>
<gene>
    <name evidence="6" type="ORF">GCM10011274_41040</name>
</gene>
<dbReference type="InterPro" id="IPR043128">
    <property type="entry name" value="Rev_trsase/Diguanyl_cyclase"/>
</dbReference>
<evidence type="ECO:0000313" key="6">
    <source>
        <dbReference type="EMBL" id="GGZ78842.1"/>
    </source>
</evidence>
<feature type="transmembrane region" description="Helical" evidence="4">
    <location>
        <begin position="88"/>
        <end position="106"/>
    </location>
</feature>
<dbReference type="GO" id="GO:0052621">
    <property type="term" value="F:diguanylate cyclase activity"/>
    <property type="evidence" value="ECO:0007669"/>
    <property type="project" value="UniProtKB-EC"/>
</dbReference>
<keyword evidence="4" id="KW-0472">Membrane</keyword>
<evidence type="ECO:0000259" key="5">
    <source>
        <dbReference type="PROSITE" id="PS50887"/>
    </source>
</evidence>
<accession>A0A8H9IHE8</accession>
<dbReference type="GO" id="GO:1902201">
    <property type="term" value="P:negative regulation of bacterial-type flagellum-dependent cell motility"/>
    <property type="evidence" value="ECO:0007669"/>
    <property type="project" value="TreeGrafter"/>
</dbReference>
<dbReference type="SUPFAM" id="SSF55073">
    <property type="entry name" value="Nucleotide cyclase"/>
    <property type="match status" value="1"/>
</dbReference>
<dbReference type="Gene3D" id="3.30.70.270">
    <property type="match status" value="1"/>
</dbReference>
<dbReference type="EMBL" id="BMZC01000015">
    <property type="protein sequence ID" value="GGZ78842.1"/>
    <property type="molecule type" value="Genomic_DNA"/>
</dbReference>
<dbReference type="GO" id="GO:0043709">
    <property type="term" value="P:cell adhesion involved in single-species biofilm formation"/>
    <property type="evidence" value="ECO:0007669"/>
    <property type="project" value="TreeGrafter"/>
</dbReference>
<dbReference type="CDD" id="cd01949">
    <property type="entry name" value="GGDEF"/>
    <property type="match status" value="1"/>
</dbReference>
<dbReference type="RefSeq" id="WP_191867080.1">
    <property type="nucleotide sequence ID" value="NZ_BMZC01000015.1"/>
</dbReference>
<dbReference type="PANTHER" id="PTHR45138">
    <property type="entry name" value="REGULATORY COMPONENTS OF SENSORY TRANSDUCTION SYSTEM"/>
    <property type="match status" value="1"/>
</dbReference>
<feature type="transmembrane region" description="Helical" evidence="4">
    <location>
        <begin position="57"/>
        <end position="76"/>
    </location>
</feature>
<dbReference type="EC" id="2.7.7.65" evidence="2"/>
<feature type="transmembrane region" description="Helical" evidence="4">
    <location>
        <begin position="137"/>
        <end position="155"/>
    </location>
</feature>
<evidence type="ECO:0000256" key="4">
    <source>
        <dbReference type="SAM" id="Phobius"/>
    </source>
</evidence>
<comment type="catalytic activity">
    <reaction evidence="3">
        <text>2 GTP = 3',3'-c-di-GMP + 2 diphosphate</text>
        <dbReference type="Rhea" id="RHEA:24898"/>
        <dbReference type="ChEBI" id="CHEBI:33019"/>
        <dbReference type="ChEBI" id="CHEBI:37565"/>
        <dbReference type="ChEBI" id="CHEBI:58805"/>
        <dbReference type="EC" id="2.7.7.65"/>
    </reaction>
</comment>
<comment type="cofactor">
    <cofactor evidence="1">
        <name>Mg(2+)</name>
        <dbReference type="ChEBI" id="CHEBI:18420"/>
    </cofactor>
</comment>
<name>A0A8H9IHE8_9ALTE</name>
<feature type="transmembrane region" description="Helical" evidence="4">
    <location>
        <begin position="113"/>
        <end position="131"/>
    </location>
</feature>
<dbReference type="PROSITE" id="PS50887">
    <property type="entry name" value="GGDEF"/>
    <property type="match status" value="1"/>
</dbReference>
<evidence type="ECO:0000256" key="2">
    <source>
        <dbReference type="ARBA" id="ARBA00012528"/>
    </source>
</evidence>
<organism evidence="6 7">
    <name type="scientific">Paraglaciecola chathamensis</name>
    <dbReference type="NCBI Taxonomy" id="368405"/>
    <lineage>
        <taxon>Bacteria</taxon>
        <taxon>Pseudomonadati</taxon>
        <taxon>Pseudomonadota</taxon>
        <taxon>Gammaproteobacteria</taxon>
        <taxon>Alteromonadales</taxon>
        <taxon>Alteromonadaceae</taxon>
        <taxon>Paraglaciecola</taxon>
    </lineage>
</organism>